<feature type="domain" description="AAA" evidence="4">
    <location>
        <begin position="4"/>
        <end position="155"/>
    </location>
</feature>
<dbReference type="NCBIfam" id="TIGR01969">
    <property type="entry name" value="minD_arch"/>
    <property type="match status" value="1"/>
</dbReference>
<evidence type="ECO:0000259" key="4">
    <source>
        <dbReference type="Pfam" id="PF13614"/>
    </source>
</evidence>
<evidence type="ECO:0000313" key="6">
    <source>
        <dbReference type="Proteomes" id="UP000509594"/>
    </source>
</evidence>
<dbReference type="RefSeq" id="WP_176964612.1">
    <property type="nucleotide sequence ID" value="NZ_CP058215.1"/>
</dbReference>
<dbReference type="GeneID" id="55820897"/>
<dbReference type="PANTHER" id="PTHR43384">
    <property type="entry name" value="SEPTUM SITE-DETERMINING PROTEIN MIND HOMOLOG, CHLOROPLASTIC-RELATED"/>
    <property type="match status" value="1"/>
</dbReference>
<dbReference type="GO" id="GO:0005829">
    <property type="term" value="C:cytosol"/>
    <property type="evidence" value="ECO:0007669"/>
    <property type="project" value="TreeGrafter"/>
</dbReference>
<dbReference type="Proteomes" id="UP000509594">
    <property type="component" value="Chromosome"/>
</dbReference>
<gene>
    <name evidence="5" type="ORF">HWN40_04440</name>
</gene>
<dbReference type="OrthoDB" id="31168at2157"/>
<dbReference type="AlphaFoldDB" id="A0A7D5EDL0"/>
<protein>
    <submittedName>
        <fullName evidence="5">AAA family ATPase</fullName>
    </submittedName>
</protein>
<accession>A0A7D5EDL0</accession>
<dbReference type="GO" id="GO:0009898">
    <property type="term" value="C:cytoplasmic side of plasma membrane"/>
    <property type="evidence" value="ECO:0007669"/>
    <property type="project" value="TreeGrafter"/>
</dbReference>
<feature type="binding site" evidence="3">
    <location>
        <begin position="12"/>
        <end position="19"/>
    </location>
    <ligand>
        <name>ATP</name>
        <dbReference type="ChEBI" id="CHEBI:30616"/>
    </ligand>
</feature>
<dbReference type="GO" id="GO:0016887">
    <property type="term" value="F:ATP hydrolysis activity"/>
    <property type="evidence" value="ECO:0007669"/>
    <property type="project" value="TreeGrafter"/>
</dbReference>
<dbReference type="Gene3D" id="3.40.50.300">
    <property type="entry name" value="P-loop containing nucleotide triphosphate hydrolases"/>
    <property type="match status" value="1"/>
</dbReference>
<dbReference type="GO" id="GO:0005524">
    <property type="term" value="F:ATP binding"/>
    <property type="evidence" value="ECO:0007669"/>
    <property type="project" value="UniProtKB-KW"/>
</dbReference>
<dbReference type="EMBL" id="CP058215">
    <property type="protein sequence ID" value="QLC49556.1"/>
    <property type="molecule type" value="Genomic_DNA"/>
</dbReference>
<dbReference type="SUPFAM" id="SSF52540">
    <property type="entry name" value="P-loop containing nucleoside triphosphate hydrolases"/>
    <property type="match status" value="1"/>
</dbReference>
<evidence type="ECO:0000313" key="5">
    <source>
        <dbReference type="EMBL" id="QLC49556.1"/>
    </source>
</evidence>
<dbReference type="PIRSF" id="PIRSF003092">
    <property type="entry name" value="MinD"/>
    <property type="match status" value="1"/>
</dbReference>
<dbReference type="GO" id="GO:0051782">
    <property type="term" value="P:negative regulation of cell division"/>
    <property type="evidence" value="ECO:0007669"/>
    <property type="project" value="TreeGrafter"/>
</dbReference>
<keyword evidence="2 3" id="KW-0067">ATP-binding</keyword>
<dbReference type="Pfam" id="PF13614">
    <property type="entry name" value="AAA_31"/>
    <property type="match status" value="1"/>
</dbReference>
<dbReference type="InterPro" id="IPR027417">
    <property type="entry name" value="P-loop_NTPase"/>
</dbReference>
<evidence type="ECO:0000256" key="1">
    <source>
        <dbReference type="ARBA" id="ARBA00022741"/>
    </source>
</evidence>
<evidence type="ECO:0000256" key="2">
    <source>
        <dbReference type="ARBA" id="ARBA00022840"/>
    </source>
</evidence>
<dbReference type="KEGG" id="mzi:HWN40_04440"/>
<keyword evidence="6" id="KW-1185">Reference proteome</keyword>
<evidence type="ECO:0000256" key="3">
    <source>
        <dbReference type="PIRSR" id="PIRSR003092-1"/>
    </source>
</evidence>
<dbReference type="InterPro" id="IPR025669">
    <property type="entry name" value="AAA_dom"/>
</dbReference>
<proteinExistence type="predicted"/>
<name>A0A7D5EDL0_9EURY</name>
<dbReference type="InterPro" id="IPR025501">
    <property type="entry name" value="MinD_FleN"/>
</dbReference>
<keyword evidence="1 3" id="KW-0547">Nucleotide-binding</keyword>
<sequence length="263" mass="27999">MTAKIYTIISGKGGTGSTTTVINIGAALAGFAKKTLIIDMDLGMPTVGLMLGLETKTTLHDVLSGDADIKDAIYDGPSNLKILPGSISLHSFLNTDPDKLAGLVESVKDDFEFIIIDSPTGISKNSMAAISLADELIQLMNPDIASLAGAMKVKAISDSLEKQFFGIIVNRTGVVKNELSSERIETALGLKILEILPEDPNIRNSVAFKAPVVVKYPGSPVSVGFNRLSAEISGIKVPAVETFVEEKNSKKKGKRKLLSINRK</sequence>
<dbReference type="InterPro" id="IPR010224">
    <property type="entry name" value="MinD_archaea"/>
</dbReference>
<dbReference type="PANTHER" id="PTHR43384:SF10">
    <property type="entry name" value="ATPASE INVOLVED IN CHROMOSOME PARTITIONING, PARA_MIND FAMILY"/>
    <property type="match status" value="1"/>
</dbReference>
<organism evidence="5 6">
    <name type="scientific">Methanolobus zinderi</name>
    <dbReference type="NCBI Taxonomy" id="536044"/>
    <lineage>
        <taxon>Archaea</taxon>
        <taxon>Methanobacteriati</taxon>
        <taxon>Methanobacteriota</taxon>
        <taxon>Stenosarchaea group</taxon>
        <taxon>Methanomicrobia</taxon>
        <taxon>Methanosarcinales</taxon>
        <taxon>Methanosarcinaceae</taxon>
        <taxon>Methanolobus</taxon>
    </lineage>
</organism>
<dbReference type="InterPro" id="IPR050625">
    <property type="entry name" value="ParA/MinD_ATPase"/>
</dbReference>
<reference evidence="5 6" key="1">
    <citation type="submission" date="2020-06" db="EMBL/GenBank/DDBJ databases">
        <title>Methanolobus halotolerans sp. nov., isolated from a saline lake Tus in Siberia.</title>
        <authorList>
            <person name="Shen Y."/>
            <person name="Chen S.-C."/>
            <person name="Lai M.-C."/>
            <person name="Huang H.-H."/>
            <person name="Chiu H.-H."/>
            <person name="Tang S.-L."/>
            <person name="Rogozin D.Y."/>
            <person name="Degermendzhy A.G."/>
        </authorList>
    </citation>
    <scope>NUCLEOTIDE SEQUENCE [LARGE SCALE GENOMIC DNA]</scope>
    <source>
        <strain evidence="5 6">DSM 21339</strain>
    </source>
</reference>